<dbReference type="EMBL" id="ASPP01020680">
    <property type="protein sequence ID" value="ETO13312.1"/>
    <property type="molecule type" value="Genomic_DNA"/>
</dbReference>
<evidence type="ECO:0000256" key="1">
    <source>
        <dbReference type="SAM" id="MobiDB-lite"/>
    </source>
</evidence>
<feature type="region of interest" description="Disordered" evidence="1">
    <location>
        <begin position="66"/>
        <end position="154"/>
    </location>
</feature>
<accession>X6MIP3</accession>
<gene>
    <name evidence="2" type="ORF">RFI_24063</name>
</gene>
<name>X6MIP3_RETFI</name>
<dbReference type="GO" id="GO:0016740">
    <property type="term" value="F:transferase activity"/>
    <property type="evidence" value="ECO:0007669"/>
    <property type="project" value="UniProtKB-KW"/>
</dbReference>
<organism evidence="2 3">
    <name type="scientific">Reticulomyxa filosa</name>
    <dbReference type="NCBI Taxonomy" id="46433"/>
    <lineage>
        <taxon>Eukaryota</taxon>
        <taxon>Sar</taxon>
        <taxon>Rhizaria</taxon>
        <taxon>Retaria</taxon>
        <taxon>Foraminifera</taxon>
        <taxon>Monothalamids</taxon>
        <taxon>Reticulomyxidae</taxon>
        <taxon>Reticulomyxa</taxon>
    </lineage>
</organism>
<reference evidence="2 3" key="1">
    <citation type="journal article" date="2013" name="Curr. Biol.">
        <title>The Genome of the Foraminiferan Reticulomyxa filosa.</title>
        <authorList>
            <person name="Glockner G."/>
            <person name="Hulsmann N."/>
            <person name="Schleicher M."/>
            <person name="Noegel A.A."/>
            <person name="Eichinger L."/>
            <person name="Gallinger C."/>
            <person name="Pawlowski J."/>
            <person name="Sierra R."/>
            <person name="Euteneuer U."/>
            <person name="Pillet L."/>
            <person name="Moustafa A."/>
            <person name="Platzer M."/>
            <person name="Groth M."/>
            <person name="Szafranski K."/>
            <person name="Schliwa M."/>
        </authorList>
    </citation>
    <scope>NUCLEOTIDE SEQUENCE [LARGE SCALE GENOMIC DNA]</scope>
</reference>
<comment type="caution">
    <text evidence="2">The sequence shown here is derived from an EMBL/GenBank/DDBJ whole genome shotgun (WGS) entry which is preliminary data.</text>
</comment>
<keyword evidence="3" id="KW-1185">Reference proteome</keyword>
<dbReference type="Proteomes" id="UP000023152">
    <property type="component" value="Unassembled WGS sequence"/>
</dbReference>
<evidence type="ECO:0000313" key="3">
    <source>
        <dbReference type="Proteomes" id="UP000023152"/>
    </source>
</evidence>
<dbReference type="AlphaFoldDB" id="X6MIP3"/>
<proteinExistence type="predicted"/>
<keyword evidence="2" id="KW-0808">Transferase</keyword>
<protein>
    <submittedName>
        <fullName evidence="2">Peptidoglycan glycosyltransferase</fullName>
    </submittedName>
</protein>
<evidence type="ECO:0000313" key="2">
    <source>
        <dbReference type="EMBL" id="ETO13312.1"/>
    </source>
</evidence>
<feature type="compositionally biased region" description="Gly residues" evidence="1">
    <location>
        <begin position="132"/>
        <end position="146"/>
    </location>
</feature>
<feature type="compositionally biased region" description="Basic and acidic residues" evidence="1">
    <location>
        <begin position="68"/>
        <end position="104"/>
    </location>
</feature>
<sequence>MLKVADISMLKKAIAKQFNVSSDELFVCDVWKSKIHQELKDRNMIAEINRRNDDIIIYHVPKPANLNLDKKEDTNSKDKDNKDKDKDKDKDSKDKDKTKGDEHNNSQSNKKAGNNNETEYDDYDTDYYSQAGRGGSSGGGGGGGSGTHRESGQTSDYKVFSVSLQTRVEVRTTFQVREENELIGMPFYVSFPLNRDISHKEVRTKIFEVAKAYLKDKNKWYGDDGKLRDYPCSFYAIYGYNTVLQLEDNDYSFVPFQERGLRFALHFPDRSDTMKRCVYAKNEHVTNLRRFR</sequence>